<feature type="region of interest" description="Disordered" evidence="1">
    <location>
        <begin position="63"/>
        <end position="87"/>
    </location>
</feature>
<proteinExistence type="predicted"/>
<feature type="compositionally biased region" description="Polar residues" evidence="1">
    <location>
        <begin position="1"/>
        <end position="10"/>
    </location>
</feature>
<protein>
    <submittedName>
        <fullName evidence="2">Uncharacterized protein</fullName>
    </submittedName>
</protein>
<organism evidence="2 3">
    <name type="scientific">Oryzias javanicus</name>
    <name type="common">Javanese ricefish</name>
    <name type="synonym">Aplocheilus javanicus</name>
    <dbReference type="NCBI Taxonomy" id="123683"/>
    <lineage>
        <taxon>Eukaryota</taxon>
        <taxon>Metazoa</taxon>
        <taxon>Chordata</taxon>
        <taxon>Craniata</taxon>
        <taxon>Vertebrata</taxon>
        <taxon>Euteleostomi</taxon>
        <taxon>Actinopterygii</taxon>
        <taxon>Neopterygii</taxon>
        <taxon>Teleostei</taxon>
        <taxon>Neoteleostei</taxon>
        <taxon>Acanthomorphata</taxon>
        <taxon>Ovalentaria</taxon>
        <taxon>Atherinomorphae</taxon>
        <taxon>Beloniformes</taxon>
        <taxon>Adrianichthyidae</taxon>
        <taxon>Oryziinae</taxon>
        <taxon>Oryzias</taxon>
    </lineage>
</organism>
<dbReference type="OrthoDB" id="10658864at2759"/>
<dbReference type="AlphaFoldDB" id="A0A3S2MQU8"/>
<keyword evidence="3" id="KW-1185">Reference proteome</keyword>
<feature type="compositionally biased region" description="Basic residues" evidence="1">
    <location>
        <begin position="31"/>
        <end position="42"/>
    </location>
</feature>
<gene>
    <name evidence="2" type="ORF">OJAV_G00130390</name>
</gene>
<sequence length="345" mass="36663">MGQTRSDLAHTSTTTSTSGRATWRAEDKARRLPRLRNKRKPPNKNPMKNKVLACLGRRKRYQTEAEFGGGDQAADPAASSGHRVGKLPRDEVVWAVGGYRTAPGCNETESGLECDVDGGRHALGSPADVSRLETQSSEVSFAGYTEPKPAREDNASDPPARAMEAPGLTCDLDSEPSLPSLNPDEGLDGVVSTPEAHLEPKMTKTDCGSITGQSNQDGNPNFTETQKNSDQILKSPPGGPRFPGTIPKLIITRDPSPTPSAGTPALLTVQPELCSFLELHPDDESPCSDSGCGGSPALTRCSRKLSNSSSIGLSSAFVLRGVRGRLHRQRHRVQPVPGSVSVQPG</sequence>
<evidence type="ECO:0000256" key="1">
    <source>
        <dbReference type="SAM" id="MobiDB-lite"/>
    </source>
</evidence>
<feature type="region of interest" description="Disordered" evidence="1">
    <location>
        <begin position="1"/>
        <end position="50"/>
    </location>
</feature>
<reference evidence="2 3" key="1">
    <citation type="submission" date="2018-11" db="EMBL/GenBank/DDBJ databases">
        <authorList>
            <person name="Lopez-Roques C."/>
            <person name="Donnadieu C."/>
            <person name="Bouchez O."/>
            <person name="Klopp C."/>
            <person name="Cabau C."/>
            <person name="Zahm M."/>
        </authorList>
    </citation>
    <scope>NUCLEOTIDE SEQUENCE [LARGE SCALE GENOMIC DNA]</scope>
    <source>
        <strain evidence="2">RS831</strain>
        <tissue evidence="2">Whole body</tissue>
    </source>
</reference>
<name>A0A3S2MQU8_ORYJA</name>
<dbReference type="Proteomes" id="UP000283210">
    <property type="component" value="Chromosome 13"/>
</dbReference>
<accession>A0A3S2MQU8</accession>
<feature type="compositionally biased region" description="Polar residues" evidence="1">
    <location>
        <begin position="206"/>
        <end position="232"/>
    </location>
</feature>
<evidence type="ECO:0000313" key="3">
    <source>
        <dbReference type="Proteomes" id="UP000283210"/>
    </source>
</evidence>
<reference evidence="2 3" key="2">
    <citation type="submission" date="2019-01" db="EMBL/GenBank/DDBJ databases">
        <title>A chromosome length genome reference of the Java medaka (oryzias javanicus).</title>
        <authorList>
            <person name="Herpin A."/>
            <person name="Takehana Y."/>
            <person name="Naruse K."/>
            <person name="Ansai S."/>
            <person name="Kawaguchi M."/>
        </authorList>
    </citation>
    <scope>NUCLEOTIDE SEQUENCE [LARGE SCALE GENOMIC DNA]</scope>
    <source>
        <strain evidence="2">RS831</strain>
        <tissue evidence="2">Whole body</tissue>
    </source>
</reference>
<dbReference type="EMBL" id="CM012449">
    <property type="protein sequence ID" value="RVE64936.1"/>
    <property type="molecule type" value="Genomic_DNA"/>
</dbReference>
<evidence type="ECO:0000313" key="2">
    <source>
        <dbReference type="EMBL" id="RVE64936.1"/>
    </source>
</evidence>
<feature type="region of interest" description="Disordered" evidence="1">
    <location>
        <begin position="116"/>
        <end position="260"/>
    </location>
</feature>